<dbReference type="EnsemblPlants" id="Kaladp1142s0002.1.v1.1">
    <property type="protein sequence ID" value="Kaladp1142s0002.1.v1.1"/>
    <property type="gene ID" value="Kaladp1142s0002.v1.1"/>
</dbReference>
<dbReference type="OMA" id="KTIHIWE"/>
<evidence type="ECO:0000313" key="3">
    <source>
        <dbReference type="Proteomes" id="UP000594263"/>
    </source>
</evidence>
<dbReference type="AlphaFoldDB" id="A0A7N0VKP6"/>
<dbReference type="Pfam" id="PF03061">
    <property type="entry name" value="4HBT"/>
    <property type="match status" value="1"/>
</dbReference>
<name>A0A7N0VKP6_KALFE</name>
<sequence length="162" mass="17588">MSTPGSKTAALDAPLHIFGFEFEDLSTRKVSGRLRVTPICCQSWSAEEEVLHGGVSAVIAEALASIGAHMACGFDRIAGVQLSINHFAHAVVGDVVFAEAVPQYIVKTLQVWEVKIRKVEPYDRQKQTDDEVVAISRVAVLTNMPVPENATAARTLKQFAKL</sequence>
<dbReference type="PANTHER" id="PTHR43240">
    <property type="entry name" value="1,4-DIHYDROXY-2-NAPHTHOYL-COA THIOESTERASE 1"/>
    <property type="match status" value="1"/>
</dbReference>
<dbReference type="SUPFAM" id="SSF54637">
    <property type="entry name" value="Thioesterase/thiol ester dehydrase-isomerase"/>
    <property type="match status" value="1"/>
</dbReference>
<evidence type="ECO:0000259" key="1">
    <source>
        <dbReference type="Pfam" id="PF03061"/>
    </source>
</evidence>
<proteinExistence type="predicted"/>
<protein>
    <recommendedName>
        <fullName evidence="1">Thioesterase domain-containing protein</fullName>
    </recommendedName>
</protein>
<evidence type="ECO:0000313" key="2">
    <source>
        <dbReference type="EnsemblPlants" id="Kaladp1142s0002.1.v1.1"/>
    </source>
</evidence>
<dbReference type="PANTHER" id="PTHR43240:SF5">
    <property type="entry name" value="1,4-DIHYDROXY-2-NAPHTHOYL-COA THIOESTERASE 1"/>
    <property type="match status" value="1"/>
</dbReference>
<dbReference type="Gene3D" id="3.10.129.10">
    <property type="entry name" value="Hotdog Thioesterase"/>
    <property type="match status" value="1"/>
</dbReference>
<keyword evidence="3" id="KW-1185">Reference proteome</keyword>
<dbReference type="GO" id="GO:0005777">
    <property type="term" value="C:peroxisome"/>
    <property type="evidence" value="ECO:0007669"/>
    <property type="project" value="TreeGrafter"/>
</dbReference>
<dbReference type="Gramene" id="Kaladp1142s0002.1.v1.1">
    <property type="protein sequence ID" value="Kaladp1142s0002.1.v1.1"/>
    <property type="gene ID" value="Kaladp1142s0002.v1.1"/>
</dbReference>
<organism evidence="2 3">
    <name type="scientific">Kalanchoe fedtschenkoi</name>
    <name type="common">Lavender scallops</name>
    <name type="synonym">South American air plant</name>
    <dbReference type="NCBI Taxonomy" id="63787"/>
    <lineage>
        <taxon>Eukaryota</taxon>
        <taxon>Viridiplantae</taxon>
        <taxon>Streptophyta</taxon>
        <taxon>Embryophyta</taxon>
        <taxon>Tracheophyta</taxon>
        <taxon>Spermatophyta</taxon>
        <taxon>Magnoliopsida</taxon>
        <taxon>eudicotyledons</taxon>
        <taxon>Gunneridae</taxon>
        <taxon>Pentapetalae</taxon>
        <taxon>Saxifragales</taxon>
        <taxon>Crassulaceae</taxon>
        <taxon>Kalanchoe</taxon>
    </lineage>
</organism>
<dbReference type="Proteomes" id="UP000594263">
    <property type="component" value="Unplaced"/>
</dbReference>
<feature type="domain" description="Thioesterase" evidence="1">
    <location>
        <begin position="50"/>
        <end position="120"/>
    </location>
</feature>
<dbReference type="InterPro" id="IPR006683">
    <property type="entry name" value="Thioestr_dom"/>
</dbReference>
<dbReference type="CDD" id="cd03443">
    <property type="entry name" value="PaaI_thioesterase"/>
    <property type="match status" value="1"/>
</dbReference>
<reference evidence="2" key="1">
    <citation type="submission" date="2021-01" db="UniProtKB">
        <authorList>
            <consortium name="EnsemblPlants"/>
        </authorList>
    </citation>
    <scope>IDENTIFICATION</scope>
</reference>
<accession>A0A7N0VKP6</accession>
<dbReference type="GO" id="GO:0042372">
    <property type="term" value="P:phylloquinone biosynthetic process"/>
    <property type="evidence" value="ECO:0007669"/>
    <property type="project" value="TreeGrafter"/>
</dbReference>
<dbReference type="InterPro" id="IPR029069">
    <property type="entry name" value="HotDog_dom_sf"/>
</dbReference>
<dbReference type="GO" id="GO:0061522">
    <property type="term" value="F:1,4-dihydroxy-2-naphthoyl-CoA thioesterase activity"/>
    <property type="evidence" value="ECO:0007669"/>
    <property type="project" value="TreeGrafter"/>
</dbReference>